<protein>
    <recommendedName>
        <fullName evidence="6">Ribosomal RNA adenine methylase transferase N-terminal domain-containing protein</fullName>
    </recommendedName>
</protein>
<evidence type="ECO:0000256" key="5">
    <source>
        <dbReference type="PROSITE-ProRule" id="PRU01026"/>
    </source>
</evidence>
<feature type="binding site" evidence="5">
    <location>
        <position position="12"/>
    </location>
    <ligand>
        <name>S-adenosyl-L-methionine</name>
        <dbReference type="ChEBI" id="CHEBI:59789"/>
    </ligand>
</feature>
<keyword evidence="4 5" id="KW-0694">RNA-binding</keyword>
<comment type="caution">
    <text evidence="5">Lacks conserved residue(s) required for the propagation of feature annotation.</text>
</comment>
<feature type="domain" description="Ribosomal RNA adenine methylase transferase N-terminal" evidence="6">
    <location>
        <begin position="17"/>
        <end position="179"/>
    </location>
</feature>
<proteinExistence type="inferred from homology"/>
<dbReference type="GO" id="GO:0003723">
    <property type="term" value="F:RNA binding"/>
    <property type="evidence" value="ECO:0007669"/>
    <property type="project" value="UniProtKB-UniRule"/>
</dbReference>
<dbReference type="InterPro" id="IPR020598">
    <property type="entry name" value="rRNA_Ade_methylase_Trfase_N"/>
</dbReference>
<accession>A0A975AER9</accession>
<feature type="binding site" evidence="5">
    <location>
        <position position="99"/>
    </location>
    <ligand>
        <name>S-adenosyl-L-methionine</name>
        <dbReference type="ChEBI" id="CHEBI:59789"/>
    </ligand>
</feature>
<organism evidence="7 8">
    <name type="scientific">Candidatus Vidania fulgoroideorum</name>
    <dbReference type="NCBI Taxonomy" id="881286"/>
    <lineage>
        <taxon>Bacteria</taxon>
        <taxon>Pseudomonadati</taxon>
        <taxon>Pseudomonadota</taxon>
        <taxon>Betaproteobacteria</taxon>
        <taxon>Candidatus Vidania</taxon>
    </lineage>
</organism>
<feature type="binding site" evidence="5">
    <location>
        <position position="35"/>
    </location>
    <ligand>
        <name>S-adenosyl-L-methionine</name>
        <dbReference type="ChEBI" id="CHEBI:59789"/>
    </ligand>
</feature>
<dbReference type="Gene3D" id="1.10.8.100">
    <property type="entry name" value="Ribosomal RNA adenine dimethylase-like, domain 2"/>
    <property type="match status" value="1"/>
</dbReference>
<dbReference type="EMBL" id="CP071412">
    <property type="protein sequence ID" value="QSW38033.1"/>
    <property type="molecule type" value="Genomic_DNA"/>
</dbReference>
<dbReference type="InterPro" id="IPR023165">
    <property type="entry name" value="rRNA_Ade_diMease-like_C"/>
</dbReference>
<evidence type="ECO:0000256" key="3">
    <source>
        <dbReference type="ARBA" id="ARBA00022691"/>
    </source>
</evidence>
<dbReference type="Proteomes" id="UP000663347">
    <property type="component" value="Chromosome"/>
</dbReference>
<keyword evidence="2 5" id="KW-0808">Transferase</keyword>
<sequence>MNNLKNRDTISIVNKYKISEIVKSIKLTSKNVEIGPGRGNITLGIVSKLGGKKLILIEINSKLSKLLRKKLTRRGVKVLNKDILKVNIGELGRITIIGNIPYSISNRILTKLLLSRRNINTQYLMIQIDIFSKLTTIGNWRYYLYNVVYKIHCVCRLKGNDFDPKVKVSSAFIKMSRQRIINNITEAFIINNCRKLSKLLLKTINIGLPIYISYKNIRLEEYIYIMLIFRRKIE</sequence>
<dbReference type="GO" id="GO:0000179">
    <property type="term" value="F:rRNA (adenine-N6,N6-)-dimethyltransferase activity"/>
    <property type="evidence" value="ECO:0007669"/>
    <property type="project" value="UniProtKB-UniRule"/>
</dbReference>
<dbReference type="Pfam" id="PF00398">
    <property type="entry name" value="RrnaAD"/>
    <property type="match status" value="1"/>
</dbReference>
<evidence type="ECO:0000256" key="2">
    <source>
        <dbReference type="ARBA" id="ARBA00022679"/>
    </source>
</evidence>
<dbReference type="PROSITE" id="PS51689">
    <property type="entry name" value="SAM_RNA_A_N6_MT"/>
    <property type="match status" value="1"/>
</dbReference>
<evidence type="ECO:0000256" key="4">
    <source>
        <dbReference type="ARBA" id="ARBA00022884"/>
    </source>
</evidence>
<feature type="binding site" evidence="5">
    <location>
        <position position="58"/>
    </location>
    <ligand>
        <name>S-adenosyl-L-methionine</name>
        <dbReference type="ChEBI" id="CHEBI:59789"/>
    </ligand>
</feature>
<gene>
    <name evidence="7" type="ORF">JSR06_00075</name>
</gene>
<dbReference type="InterPro" id="IPR001737">
    <property type="entry name" value="KsgA/Erm"/>
</dbReference>
<evidence type="ECO:0000259" key="6">
    <source>
        <dbReference type="SMART" id="SM00650"/>
    </source>
</evidence>
<reference evidence="7" key="2">
    <citation type="submission" date="2021-03" db="EMBL/GenBank/DDBJ databases">
        <title>Alternative transmission patterns in independently acquired nutritional co-symbionts of Dictyopharidae planthoppers.</title>
        <authorList>
            <person name="Michalik A."/>
            <person name="Lukasik P."/>
        </authorList>
    </citation>
    <scope>NUCLEOTIDE SEQUENCE</scope>
    <source>
        <strain evidence="7">RANSCY</strain>
    </source>
</reference>
<dbReference type="PANTHER" id="PTHR11727">
    <property type="entry name" value="DIMETHYLADENOSINE TRANSFERASE"/>
    <property type="match status" value="1"/>
</dbReference>
<evidence type="ECO:0000313" key="7">
    <source>
        <dbReference type="EMBL" id="QSW38033.1"/>
    </source>
</evidence>
<evidence type="ECO:0000256" key="1">
    <source>
        <dbReference type="ARBA" id="ARBA00022603"/>
    </source>
</evidence>
<evidence type="ECO:0000313" key="8">
    <source>
        <dbReference type="Proteomes" id="UP000663347"/>
    </source>
</evidence>
<dbReference type="SMART" id="SM00650">
    <property type="entry name" value="rADc"/>
    <property type="match status" value="1"/>
</dbReference>
<reference evidence="7" key="1">
    <citation type="submission" date="2021-02" db="EMBL/GenBank/DDBJ databases">
        <authorList>
            <person name="Franco D."/>
        </authorList>
    </citation>
    <scope>NUCLEOTIDE SEQUENCE</scope>
    <source>
        <strain evidence="7">RANSCY</strain>
    </source>
</reference>
<keyword evidence="1 5" id="KW-0489">Methyltransferase</keyword>
<dbReference type="SUPFAM" id="SSF53335">
    <property type="entry name" value="S-adenosyl-L-methionine-dependent methyltransferases"/>
    <property type="match status" value="1"/>
</dbReference>
<keyword evidence="3 5" id="KW-0949">S-adenosyl-L-methionine</keyword>
<comment type="similarity">
    <text evidence="5">Belongs to the class I-like SAM-binding methyltransferase superfamily. rRNA adenine N(6)-methyltransferase family.</text>
</comment>
<name>A0A975AER9_9PROT</name>
<feature type="binding site" evidence="5">
    <location>
        <position position="82"/>
    </location>
    <ligand>
        <name>S-adenosyl-L-methionine</name>
        <dbReference type="ChEBI" id="CHEBI:59789"/>
    </ligand>
</feature>
<dbReference type="PANTHER" id="PTHR11727:SF7">
    <property type="entry name" value="DIMETHYLADENOSINE TRANSFERASE-RELATED"/>
    <property type="match status" value="1"/>
</dbReference>
<dbReference type="AlphaFoldDB" id="A0A975AER9"/>
<dbReference type="Gene3D" id="3.40.50.150">
    <property type="entry name" value="Vaccinia Virus protein VP39"/>
    <property type="match status" value="1"/>
</dbReference>
<dbReference type="InterPro" id="IPR029063">
    <property type="entry name" value="SAM-dependent_MTases_sf"/>
</dbReference>